<dbReference type="Pfam" id="PF01266">
    <property type="entry name" value="DAO"/>
    <property type="match status" value="1"/>
</dbReference>
<dbReference type="InterPro" id="IPR036188">
    <property type="entry name" value="FAD/NAD-bd_sf"/>
</dbReference>
<evidence type="ECO:0000313" key="6">
    <source>
        <dbReference type="EMBL" id="GIG75081.1"/>
    </source>
</evidence>
<dbReference type="InterPro" id="IPR028896">
    <property type="entry name" value="GcvT/YgfZ/DmdA"/>
</dbReference>
<evidence type="ECO:0000259" key="3">
    <source>
        <dbReference type="Pfam" id="PF01571"/>
    </source>
</evidence>
<dbReference type="RefSeq" id="WP_168078186.1">
    <property type="nucleotide sequence ID" value="NZ_BAAAQJ010000007.1"/>
</dbReference>
<dbReference type="PANTHER" id="PTHR43757">
    <property type="entry name" value="AMINOMETHYLTRANSFERASE"/>
    <property type="match status" value="1"/>
</dbReference>
<dbReference type="AlphaFoldDB" id="A0A8J3LWY1"/>
<accession>A0A8J3LWY1</accession>
<dbReference type="Gene3D" id="3.50.50.60">
    <property type="entry name" value="FAD/NAD(P)-binding domain"/>
    <property type="match status" value="1"/>
</dbReference>
<evidence type="ECO:0000259" key="5">
    <source>
        <dbReference type="Pfam" id="PF16350"/>
    </source>
</evidence>
<dbReference type="SUPFAM" id="SSF51905">
    <property type="entry name" value="FAD/NAD(P)-binding domain"/>
    <property type="match status" value="1"/>
</dbReference>
<evidence type="ECO:0000313" key="7">
    <source>
        <dbReference type="Proteomes" id="UP000653674"/>
    </source>
</evidence>
<evidence type="ECO:0000259" key="2">
    <source>
        <dbReference type="Pfam" id="PF01266"/>
    </source>
</evidence>
<proteinExistence type="inferred from homology"/>
<comment type="caution">
    <text evidence="6">The sequence shown here is derived from an EMBL/GenBank/DDBJ whole genome shotgun (WGS) entry which is preliminary data.</text>
</comment>
<dbReference type="InterPro" id="IPR006076">
    <property type="entry name" value="FAD-dep_OxRdtase"/>
</dbReference>
<gene>
    <name evidence="6" type="ORF">Pfl04_34850</name>
</gene>
<dbReference type="PANTHER" id="PTHR43757:SF15">
    <property type="entry name" value="PYRUVATE DEHYDROGENASE PHOSPHATASE REGULATORY SUBUNIT, MITOCHONDRIAL-LIKE"/>
    <property type="match status" value="1"/>
</dbReference>
<sequence>MSQTLPTRARVVVIGGGVIGTSVAYHLTKLGWTDLVLLEQGRLSSGTTWHAAGLVGQLRSSESGTRLVQYSAQLYSELESETGLSTGFKRCGGVTVARTQDRMVQLERTAAAAEAYDLECELISPSRAKELYPVLETEDLVGAIWLPGDGTANPTDVTNSLAKGARDRGARILQGVRVIGVDHRNGVVTGVRTDHGDIEAEIVVNCAGQWAKAVGALAGVNVPLHSAEHFYVVTERIEGVHPMMPILRDPDGYTYFKEEVGGLVVGGFEPEAKPWVAPDQLPYPFEFQLLEEDWDHFSILMDSALHRIPALHHTGIKKFYNGPESFTPDNQFILGEAPELKNFFVGAGFNSVGIASAGGAGRALAEWIVGGEPQTDLSGVDIRRFAPFNGNNQWLHDRVAEILGLHYEVPWPNRELTSARPFRRSPAYHLQATAGASFGSKMGWERVNVFAPAGVTPSLEYTWGKPNWLPWSAAEQRATRESVALYDQTSFGKLLISGRDAEQLLQWLCTADVAVAPGRAVYTGMLNERGGYEADVTVTRLSHDEYMLVTGSGSVQRDLDWIRRHIREDQHVSVTDLTSSYAVYGVMGPRSRDLLQKLTRVDLSNDSFPFSTSQQIGLGYATVRATRITYVGELGWELYVPTEFAVGVYELLLAAGAEFGLVQAGYYTINSLRLEKGYRAWGSDLTPDYNPVEAGLLFTCKLKSEIAFIGRESVEKARAEGPRRKLVSFVLDHPEVMMWGGELVLRDGHAVGQVSSAAWGETVNGCVALAYVRCRDGEPVTKDYLENGSYQINVGGTLCSATLHVRPPYDPAGDKIKR</sequence>
<feature type="domain" description="GCVT N-terminal" evidence="3">
    <location>
        <begin position="428"/>
        <end position="703"/>
    </location>
</feature>
<dbReference type="InterPro" id="IPR006222">
    <property type="entry name" value="GCVT_N"/>
</dbReference>
<evidence type="ECO:0000259" key="4">
    <source>
        <dbReference type="Pfam" id="PF08669"/>
    </source>
</evidence>
<dbReference type="Gene3D" id="3.30.9.10">
    <property type="entry name" value="D-Amino Acid Oxidase, subunit A, domain 2"/>
    <property type="match status" value="1"/>
</dbReference>
<dbReference type="Gene3D" id="3.30.70.1400">
    <property type="entry name" value="Aminomethyltransferase beta-barrel domains"/>
    <property type="match status" value="1"/>
</dbReference>
<dbReference type="SUPFAM" id="SSF103025">
    <property type="entry name" value="Folate-binding domain"/>
    <property type="match status" value="1"/>
</dbReference>
<name>A0A8J3LWY1_9ACTN</name>
<dbReference type="Pfam" id="PF08669">
    <property type="entry name" value="GCV_T_C"/>
    <property type="match status" value="1"/>
</dbReference>
<reference evidence="6" key="1">
    <citation type="submission" date="2021-01" db="EMBL/GenBank/DDBJ databases">
        <title>Whole genome shotgun sequence of Planosporangium flavigriseum NBRC 105377.</title>
        <authorList>
            <person name="Komaki H."/>
            <person name="Tamura T."/>
        </authorList>
    </citation>
    <scope>NUCLEOTIDE SEQUENCE</scope>
    <source>
        <strain evidence="6">NBRC 105377</strain>
    </source>
</reference>
<dbReference type="InterPro" id="IPR029043">
    <property type="entry name" value="GcvT/YgfZ_C"/>
</dbReference>
<dbReference type="InterPro" id="IPR027266">
    <property type="entry name" value="TrmE/GcvT-like"/>
</dbReference>
<dbReference type="Gene3D" id="3.30.1360.120">
    <property type="entry name" value="Probable tRNA modification gtpase trme, domain 1"/>
    <property type="match status" value="1"/>
</dbReference>
<dbReference type="EMBL" id="BONU01000026">
    <property type="protein sequence ID" value="GIG75081.1"/>
    <property type="molecule type" value="Genomic_DNA"/>
</dbReference>
<feature type="domain" description="FAD dependent oxidoreductase central" evidence="5">
    <location>
        <begin position="371"/>
        <end position="425"/>
    </location>
</feature>
<dbReference type="Proteomes" id="UP000653674">
    <property type="component" value="Unassembled WGS sequence"/>
</dbReference>
<dbReference type="SUPFAM" id="SSF101790">
    <property type="entry name" value="Aminomethyltransferase beta-barrel domain"/>
    <property type="match status" value="1"/>
</dbReference>
<feature type="domain" description="FAD dependent oxidoreductase" evidence="2">
    <location>
        <begin position="10"/>
        <end position="367"/>
    </location>
</feature>
<organism evidence="6 7">
    <name type="scientific">Planosporangium flavigriseum</name>
    <dbReference type="NCBI Taxonomy" id="373681"/>
    <lineage>
        <taxon>Bacteria</taxon>
        <taxon>Bacillati</taxon>
        <taxon>Actinomycetota</taxon>
        <taxon>Actinomycetes</taxon>
        <taxon>Micromonosporales</taxon>
        <taxon>Micromonosporaceae</taxon>
        <taxon>Planosporangium</taxon>
    </lineage>
</organism>
<dbReference type="Pfam" id="PF01571">
    <property type="entry name" value="GCV_T"/>
    <property type="match status" value="1"/>
</dbReference>
<dbReference type="InterPro" id="IPR032503">
    <property type="entry name" value="FAO_M"/>
</dbReference>
<dbReference type="Gene3D" id="2.40.30.110">
    <property type="entry name" value="Aminomethyltransferase beta-barrel domains"/>
    <property type="match status" value="1"/>
</dbReference>
<comment type="similarity">
    <text evidence="1">Belongs to the GcvT family.</text>
</comment>
<feature type="domain" description="Aminomethyltransferase C-terminal" evidence="4">
    <location>
        <begin position="724"/>
        <end position="810"/>
    </location>
</feature>
<evidence type="ECO:0000256" key="1">
    <source>
        <dbReference type="ARBA" id="ARBA00008609"/>
    </source>
</evidence>
<keyword evidence="7" id="KW-1185">Reference proteome</keyword>
<protein>
    <submittedName>
        <fullName evidence="6">FAD-dependent oxidoreductase</fullName>
    </submittedName>
</protein>
<dbReference type="SUPFAM" id="SSF54373">
    <property type="entry name" value="FAD-linked reductases, C-terminal domain"/>
    <property type="match status" value="1"/>
</dbReference>
<dbReference type="Pfam" id="PF16350">
    <property type="entry name" value="FAO_M"/>
    <property type="match status" value="1"/>
</dbReference>
<dbReference type="InterPro" id="IPR013977">
    <property type="entry name" value="GcvT_C"/>
</dbReference>